<evidence type="ECO:0000313" key="2">
    <source>
        <dbReference type="Proteomes" id="UP000826725"/>
    </source>
</evidence>
<dbReference type="KEGG" id="dbk:DGMP_25830"/>
<protein>
    <recommendedName>
        <fullName evidence="3">DUF922 domain-containing protein</fullName>
    </recommendedName>
</protein>
<gene>
    <name evidence="1" type="ORF">DGMP_25830</name>
</gene>
<dbReference type="EMBL" id="AP024086">
    <property type="protein sequence ID" value="BCL61890.1"/>
    <property type="molecule type" value="Genomic_DNA"/>
</dbReference>
<organism evidence="1 2">
    <name type="scientific">Desulfomarina profundi</name>
    <dbReference type="NCBI Taxonomy" id="2772557"/>
    <lineage>
        <taxon>Bacteria</taxon>
        <taxon>Pseudomonadati</taxon>
        <taxon>Thermodesulfobacteriota</taxon>
        <taxon>Desulfobulbia</taxon>
        <taxon>Desulfobulbales</taxon>
        <taxon>Desulfobulbaceae</taxon>
        <taxon>Desulfomarina</taxon>
    </lineage>
</organism>
<sequence length="231" mass="26958">MIWFYTFTNLGAGMRGRCTVLLLLCCFTAECTRLPEFATPYISTGADELSSGPFILYRKLTRADFRAKELPARLVHEKGRINAYSALSIRSSVNSQFRIYPAENSSGRQHCGEIISLRFDAVMFPENSWWNPQLERKHFAYVLQHEQIHFALMVRGASRLAERADREMKQMEYCGVTEHEARQKLFSKLRSFIHSEKKVLLQEHTVFDEETSGRFNKRLQNWWYEKTAGDL</sequence>
<keyword evidence="2" id="KW-1185">Reference proteome</keyword>
<reference evidence="1" key="1">
    <citation type="submission" date="2020-09" db="EMBL/GenBank/DDBJ databases">
        <title>Desulfogranum mesoprofundum gen. nov., sp. nov., a novel mesophilic, sulfate-reducing chemolithoautotroph isolated from a deep-sea hydrothermal vent chimney in the Suiyo Seamount.</title>
        <authorList>
            <person name="Hashimoto Y."/>
            <person name="Nakagawa S."/>
        </authorList>
    </citation>
    <scope>NUCLEOTIDE SEQUENCE</scope>
    <source>
        <strain evidence="1">KT2</strain>
    </source>
</reference>
<dbReference type="Proteomes" id="UP000826725">
    <property type="component" value="Chromosome"/>
</dbReference>
<proteinExistence type="predicted"/>
<evidence type="ECO:0000313" key="1">
    <source>
        <dbReference type="EMBL" id="BCL61890.1"/>
    </source>
</evidence>
<name>A0A8D5FQH9_9BACT</name>
<evidence type="ECO:0008006" key="3">
    <source>
        <dbReference type="Google" id="ProtNLM"/>
    </source>
</evidence>
<dbReference type="AlphaFoldDB" id="A0A8D5FQH9"/>
<accession>A0A8D5FQH9</accession>